<gene>
    <name evidence="1" type="ORF">HA482_18000</name>
</gene>
<dbReference type="RefSeq" id="WP_188096435.1">
    <property type="nucleotide sequence ID" value="NZ_JAANIH010000003.1"/>
</dbReference>
<dbReference type="Proteomes" id="UP000639516">
    <property type="component" value="Unassembled WGS sequence"/>
</dbReference>
<dbReference type="InterPro" id="IPR046618">
    <property type="entry name" value="DUF6731"/>
</dbReference>
<protein>
    <submittedName>
        <fullName evidence="1">Uncharacterized protein</fullName>
    </submittedName>
</protein>
<evidence type="ECO:0000313" key="2">
    <source>
        <dbReference type="Proteomes" id="UP000639516"/>
    </source>
</evidence>
<keyword evidence="2" id="KW-1185">Reference proteome</keyword>
<dbReference type="EMBL" id="JAATTO010000024">
    <property type="protein sequence ID" value="MBC9980100.1"/>
    <property type="molecule type" value="Genomic_DNA"/>
</dbReference>
<accession>A0ABR7U931</accession>
<dbReference type="Pfam" id="PF20505">
    <property type="entry name" value="DUF6731"/>
    <property type="match status" value="1"/>
</dbReference>
<evidence type="ECO:0000313" key="1">
    <source>
        <dbReference type="EMBL" id="MBC9980100.1"/>
    </source>
</evidence>
<reference evidence="1 2" key="1">
    <citation type="journal article" date="2020" name="Arch. Microbiol.">
        <title>Bradyrhizobium campsiandrae sp. nov., a nitrogen-fixing bacterial strain isolated from a native leguminous tree from the Amazon adapted to flooded conditions.</title>
        <authorList>
            <person name="Cabral Michel D."/>
            <person name="Martins da Costa E."/>
            <person name="Azarias Guimaraes A."/>
            <person name="Soares de Carvalho T."/>
            <person name="Santos de Castro Caputo P."/>
            <person name="Willems A."/>
            <person name="de Souza Moreira F.M."/>
        </authorList>
    </citation>
    <scope>NUCLEOTIDE SEQUENCE [LARGE SCALE GENOMIC DNA]</scope>
    <source>
        <strain evidence="2">INPA 384B</strain>
    </source>
</reference>
<sequence>MDRRITFRFYRVVRAPGGRLNFSDAVIQIGAIARPADREQQLGEDYYVRAEVVESARGSIHGEFTRIQKTNYPSEVSETGRRPLRIRNPLGHGIVFRYLPTTDHLGLQYDPRVISPGRIAEYLREMVDGARFEFQPIVRQDMWEKFNQGIVRKISISVAGPTNLTAMDRGGAQSIVRSFRDMGEAYEAPTITIDLSMGHQSGGLSERIKAMVRHFRAQAVQDQVEISSMKARVRQEGEGTEDLDLLEDILSVRDRLELSVNDPEANYRVKLSALRDQMHAWL</sequence>
<name>A0ABR7U931_9BRAD</name>
<comment type="caution">
    <text evidence="1">The sequence shown here is derived from an EMBL/GenBank/DDBJ whole genome shotgun (WGS) entry which is preliminary data.</text>
</comment>
<organism evidence="1 2">
    <name type="scientific">Bradyrhizobium campsiandrae</name>
    <dbReference type="NCBI Taxonomy" id="1729892"/>
    <lineage>
        <taxon>Bacteria</taxon>
        <taxon>Pseudomonadati</taxon>
        <taxon>Pseudomonadota</taxon>
        <taxon>Alphaproteobacteria</taxon>
        <taxon>Hyphomicrobiales</taxon>
        <taxon>Nitrobacteraceae</taxon>
        <taxon>Bradyrhizobium</taxon>
    </lineage>
</organism>
<proteinExistence type="predicted"/>